<keyword evidence="2" id="KW-1185">Reference proteome</keyword>
<accession>A0ABS2NJE7</accession>
<evidence type="ECO:0000313" key="1">
    <source>
        <dbReference type="EMBL" id="MBM7587979.1"/>
    </source>
</evidence>
<dbReference type="EMBL" id="JAFBDZ010000006">
    <property type="protein sequence ID" value="MBM7587979.1"/>
    <property type="molecule type" value="Genomic_DNA"/>
</dbReference>
<comment type="caution">
    <text evidence="1">The sequence shown here is derived from an EMBL/GenBank/DDBJ whole genome shotgun (WGS) entry which is preliminary data.</text>
</comment>
<proteinExistence type="predicted"/>
<dbReference type="Proteomes" id="UP001646157">
    <property type="component" value="Unassembled WGS sequence"/>
</dbReference>
<sequence>MNLTKWIEYSDGLLKVKVEEEVWMNTVIA</sequence>
<evidence type="ECO:0000313" key="2">
    <source>
        <dbReference type="Proteomes" id="UP001646157"/>
    </source>
</evidence>
<protein>
    <submittedName>
        <fullName evidence="1">Uncharacterized protein</fullName>
    </submittedName>
</protein>
<reference evidence="1 2" key="1">
    <citation type="submission" date="2021-01" db="EMBL/GenBank/DDBJ databases">
        <title>Genomic Encyclopedia of Type Strains, Phase IV (KMG-IV): sequencing the most valuable type-strain genomes for metagenomic binning, comparative biology and taxonomic classification.</title>
        <authorList>
            <person name="Goeker M."/>
        </authorList>
    </citation>
    <scope>NUCLEOTIDE SEQUENCE [LARGE SCALE GENOMIC DNA]</scope>
    <source>
        <strain evidence="1 2">DSM 24834</strain>
    </source>
</reference>
<organism evidence="1 2">
    <name type="scientific">Rossellomorea pakistanensis</name>
    <dbReference type="NCBI Taxonomy" id="992288"/>
    <lineage>
        <taxon>Bacteria</taxon>
        <taxon>Bacillati</taxon>
        <taxon>Bacillota</taxon>
        <taxon>Bacilli</taxon>
        <taxon>Bacillales</taxon>
        <taxon>Bacillaceae</taxon>
        <taxon>Rossellomorea</taxon>
    </lineage>
</organism>
<gene>
    <name evidence="1" type="ORF">JOC86_004554</name>
</gene>
<name>A0ABS2NJE7_9BACI</name>